<dbReference type="GO" id="GO:0005886">
    <property type="term" value="C:plasma membrane"/>
    <property type="evidence" value="ECO:0007669"/>
    <property type="project" value="UniProtKB-SubCell"/>
</dbReference>
<keyword evidence="5 6" id="KW-0472">Membrane</keyword>
<evidence type="ECO:0000313" key="9">
    <source>
        <dbReference type="Proteomes" id="UP000596092"/>
    </source>
</evidence>
<organism evidence="8 9">
    <name type="scientific">Desulfobulbus oligotrophicus</name>
    <dbReference type="NCBI Taxonomy" id="1909699"/>
    <lineage>
        <taxon>Bacteria</taxon>
        <taxon>Pseudomonadati</taxon>
        <taxon>Thermodesulfobacteriota</taxon>
        <taxon>Desulfobulbia</taxon>
        <taxon>Desulfobulbales</taxon>
        <taxon>Desulfobulbaceae</taxon>
        <taxon>Desulfobulbus</taxon>
    </lineage>
</organism>
<feature type="transmembrane region" description="Helical" evidence="6">
    <location>
        <begin position="149"/>
        <end position="169"/>
    </location>
</feature>
<protein>
    <submittedName>
        <fullName evidence="8">DMT family transporter</fullName>
    </submittedName>
</protein>
<gene>
    <name evidence="8" type="ORF">HP555_10670</name>
</gene>
<keyword evidence="2" id="KW-1003">Cell membrane</keyword>
<reference evidence="8 9" key="1">
    <citation type="submission" date="2020-05" db="EMBL/GenBank/DDBJ databases">
        <title>Complete genome of Desulfobulbus oligotrophicus.</title>
        <authorList>
            <person name="Podar M."/>
        </authorList>
    </citation>
    <scope>NUCLEOTIDE SEQUENCE [LARGE SCALE GENOMIC DNA]</scope>
    <source>
        <strain evidence="8 9">Prop6</strain>
    </source>
</reference>
<dbReference type="InterPro" id="IPR051258">
    <property type="entry name" value="Diverse_Substrate_Transporter"/>
</dbReference>
<evidence type="ECO:0000259" key="7">
    <source>
        <dbReference type="Pfam" id="PF00892"/>
    </source>
</evidence>
<feature type="domain" description="EamA" evidence="7">
    <location>
        <begin position="7"/>
        <end position="134"/>
    </location>
</feature>
<dbReference type="KEGG" id="dog:HP555_10670"/>
<dbReference type="PANTHER" id="PTHR42920:SF5">
    <property type="entry name" value="EAMA DOMAIN-CONTAINING PROTEIN"/>
    <property type="match status" value="1"/>
</dbReference>
<evidence type="ECO:0000256" key="6">
    <source>
        <dbReference type="SAM" id="Phobius"/>
    </source>
</evidence>
<evidence type="ECO:0000256" key="3">
    <source>
        <dbReference type="ARBA" id="ARBA00022692"/>
    </source>
</evidence>
<dbReference type="InterPro" id="IPR000620">
    <property type="entry name" value="EamA_dom"/>
</dbReference>
<feature type="transmembrane region" description="Helical" evidence="6">
    <location>
        <begin position="40"/>
        <end position="56"/>
    </location>
</feature>
<keyword evidence="3 6" id="KW-0812">Transmembrane</keyword>
<dbReference type="InterPro" id="IPR037185">
    <property type="entry name" value="EmrE-like"/>
</dbReference>
<dbReference type="PANTHER" id="PTHR42920">
    <property type="entry name" value="OS03G0707200 PROTEIN-RELATED"/>
    <property type="match status" value="1"/>
</dbReference>
<keyword evidence="4 6" id="KW-1133">Transmembrane helix</keyword>
<feature type="transmembrane region" description="Helical" evidence="6">
    <location>
        <begin position="122"/>
        <end position="143"/>
    </location>
</feature>
<evidence type="ECO:0000256" key="1">
    <source>
        <dbReference type="ARBA" id="ARBA00004651"/>
    </source>
</evidence>
<sequence length="290" mass="32161">MNMYKPYCAAMAVVFIWSGWITISRFGVHTALQPADITLLRYWTALLVTIPFILRYSWQKSRLWQYLVVGLGVGFPYTMLSFYALRHLQAAHAGVLVNGLLPVLGTFAVWLLFRQRITAPRYAAIGVIFLSNICMTNGTALSLHQAGGLLLLLAAAVCYTCHMVAIRFYKMTWRDVIVIVPVVNVILFTPLWFVFRSGFVESTYHDMAVQALYQGVVVNVLALFCVAYAIEHIGTVTVSLFMSFVPVVTALLAWIMLGETLSPLEMIGIAGCSIGLTWYALSPAQVTSGT</sequence>
<feature type="transmembrane region" description="Helical" evidence="6">
    <location>
        <begin position="91"/>
        <end position="113"/>
    </location>
</feature>
<dbReference type="EMBL" id="CP054140">
    <property type="protein sequence ID" value="QQG66291.1"/>
    <property type="molecule type" value="Genomic_DNA"/>
</dbReference>
<evidence type="ECO:0000256" key="4">
    <source>
        <dbReference type="ARBA" id="ARBA00022989"/>
    </source>
</evidence>
<proteinExistence type="predicted"/>
<feature type="transmembrane region" description="Helical" evidence="6">
    <location>
        <begin position="207"/>
        <end position="230"/>
    </location>
</feature>
<comment type="subcellular location">
    <subcellularLocation>
        <location evidence="1">Cell membrane</location>
        <topology evidence="1">Multi-pass membrane protein</topology>
    </subcellularLocation>
</comment>
<name>A0A7T6AR11_9BACT</name>
<feature type="domain" description="EamA" evidence="7">
    <location>
        <begin position="148"/>
        <end position="277"/>
    </location>
</feature>
<dbReference type="Proteomes" id="UP000596092">
    <property type="component" value="Chromosome"/>
</dbReference>
<feature type="transmembrane region" description="Helical" evidence="6">
    <location>
        <begin position="237"/>
        <end position="257"/>
    </location>
</feature>
<accession>A0A7T6AR11</accession>
<dbReference type="Gene3D" id="1.10.3730.20">
    <property type="match status" value="1"/>
</dbReference>
<dbReference type="SUPFAM" id="SSF103481">
    <property type="entry name" value="Multidrug resistance efflux transporter EmrE"/>
    <property type="match status" value="2"/>
</dbReference>
<dbReference type="AlphaFoldDB" id="A0A7T6AR11"/>
<dbReference type="Pfam" id="PF00892">
    <property type="entry name" value="EamA"/>
    <property type="match status" value="2"/>
</dbReference>
<feature type="transmembrane region" description="Helical" evidence="6">
    <location>
        <begin position="176"/>
        <end position="195"/>
    </location>
</feature>
<evidence type="ECO:0000313" key="8">
    <source>
        <dbReference type="EMBL" id="QQG66291.1"/>
    </source>
</evidence>
<feature type="transmembrane region" description="Helical" evidence="6">
    <location>
        <begin position="63"/>
        <end position="85"/>
    </location>
</feature>
<feature type="transmembrane region" description="Helical" evidence="6">
    <location>
        <begin position="7"/>
        <end position="28"/>
    </location>
</feature>
<keyword evidence="9" id="KW-1185">Reference proteome</keyword>
<evidence type="ECO:0000256" key="2">
    <source>
        <dbReference type="ARBA" id="ARBA00022475"/>
    </source>
</evidence>
<evidence type="ECO:0000256" key="5">
    <source>
        <dbReference type="ARBA" id="ARBA00023136"/>
    </source>
</evidence>